<dbReference type="InterPro" id="IPR000639">
    <property type="entry name" value="Epox_hydrolase-like"/>
</dbReference>
<dbReference type="SUPFAM" id="SSF53474">
    <property type="entry name" value="alpha/beta-Hydrolases"/>
    <property type="match status" value="1"/>
</dbReference>
<dbReference type="PRINTS" id="PR00412">
    <property type="entry name" value="EPOXHYDRLASE"/>
</dbReference>
<protein>
    <submittedName>
        <fullName evidence="2">4,5:9,10-diseco-3-hydroxy-5,9, 17-trioxoandrosta-1(10),2-diene-4-oate hydrolase</fullName>
        <ecNumber evidence="2">3.7.1.17</ecNumber>
    </submittedName>
</protein>
<organism evidence="2 3">
    <name type="scientific">Methylobacterium symbioticum</name>
    <dbReference type="NCBI Taxonomy" id="2584084"/>
    <lineage>
        <taxon>Bacteria</taxon>
        <taxon>Pseudomonadati</taxon>
        <taxon>Pseudomonadota</taxon>
        <taxon>Alphaproteobacteria</taxon>
        <taxon>Hyphomicrobiales</taxon>
        <taxon>Methylobacteriaceae</taxon>
        <taxon>Methylobacterium</taxon>
    </lineage>
</organism>
<evidence type="ECO:0000313" key="2">
    <source>
        <dbReference type="EMBL" id="VUD73760.1"/>
    </source>
</evidence>
<name>A0A509EHX5_9HYPH</name>
<dbReference type="PRINTS" id="PR00111">
    <property type="entry name" value="ABHYDROLASE"/>
</dbReference>
<dbReference type="InterPro" id="IPR000073">
    <property type="entry name" value="AB_hydrolase_1"/>
</dbReference>
<accession>A0A509EHX5</accession>
<dbReference type="AlphaFoldDB" id="A0A509EHX5"/>
<evidence type="ECO:0000313" key="3">
    <source>
        <dbReference type="Proteomes" id="UP000410984"/>
    </source>
</evidence>
<proteinExistence type="predicted"/>
<dbReference type="Pfam" id="PF12697">
    <property type="entry name" value="Abhydrolase_6"/>
    <property type="match status" value="1"/>
</dbReference>
<dbReference type="PANTHER" id="PTHR43798">
    <property type="entry name" value="MONOACYLGLYCEROL LIPASE"/>
    <property type="match status" value="1"/>
</dbReference>
<dbReference type="Proteomes" id="UP000410984">
    <property type="component" value="Unassembled WGS sequence"/>
</dbReference>
<keyword evidence="3" id="KW-1185">Reference proteome</keyword>
<feature type="domain" description="AB hydrolase-1" evidence="1">
    <location>
        <begin position="57"/>
        <end position="302"/>
    </location>
</feature>
<reference evidence="2 3" key="1">
    <citation type="submission" date="2019-06" db="EMBL/GenBank/DDBJ databases">
        <authorList>
            <person name="Rodrigo-Torres L."/>
            <person name="Arahal R. D."/>
            <person name="Lucena T."/>
        </authorList>
    </citation>
    <scope>NUCLEOTIDE SEQUENCE [LARGE SCALE GENOMIC DNA]</scope>
    <source>
        <strain evidence="2 3">SB0023/3</strain>
    </source>
</reference>
<dbReference type="EMBL" id="CABFPH010000084">
    <property type="protein sequence ID" value="VUD73760.1"/>
    <property type="molecule type" value="Genomic_DNA"/>
</dbReference>
<dbReference type="GO" id="GO:0102296">
    <property type="term" value="F:4,5-9,10-diseco-3-hydroxy-5,9,17-trioxoandrosta-1(10),2-diene-4-oate hydrolase activity"/>
    <property type="evidence" value="ECO:0007669"/>
    <property type="project" value="UniProtKB-EC"/>
</dbReference>
<dbReference type="InterPro" id="IPR050266">
    <property type="entry name" value="AB_hydrolase_sf"/>
</dbReference>
<gene>
    <name evidence="2" type="primary">hsaD</name>
    <name evidence="2" type="ORF">MET9862_04380</name>
</gene>
<dbReference type="Gene3D" id="3.40.50.1820">
    <property type="entry name" value="alpha/beta hydrolase"/>
    <property type="match status" value="1"/>
</dbReference>
<dbReference type="EC" id="3.7.1.17" evidence="2"/>
<keyword evidence="2" id="KW-0378">Hydrolase</keyword>
<dbReference type="InterPro" id="IPR029058">
    <property type="entry name" value="AB_hydrolase_fold"/>
</dbReference>
<evidence type="ECO:0000259" key="1">
    <source>
        <dbReference type="Pfam" id="PF12697"/>
    </source>
</evidence>
<sequence length="308" mass="32281">MTEAASGRRSASAVLPFPAPLSAPLSAPPAAGLPERRFTEVEGIPIAWVEAGAGPDLILVHGALMCLEDMWLGPMAALARHFRVVAIDRPGHGASGHARLADGSLWRQAGILRGLAGRIGLERPVVAGHSFGGAVALAYGLAYPDATRGIVAMAPIAFPEPRLEQVLFGPRAVPVGGDLLSALLGPADALLLPLLWRAMFLPQGMPERFAAAFPFGLASRPDRLVAEGENANLLWPDLARSVAAYPTCRVPVHILGGDRDIVTNQSLHGRGAALMIPGARLHWLPGQGHMLHHFRPDAVVEAALAVAG</sequence>